<dbReference type="GO" id="GO:0001671">
    <property type="term" value="F:ATPase activator activity"/>
    <property type="evidence" value="ECO:0007669"/>
    <property type="project" value="InterPro"/>
</dbReference>
<feature type="region of interest" description="Disordered" evidence="2">
    <location>
        <begin position="1"/>
        <end position="47"/>
    </location>
</feature>
<sequence length="252" mass="27562">MPIDYSKWDNLDDSDDDEPASKPVAAPAKPAAPPKAPAKPAEASGSQWNLNSWHFEETKLDKWGEERLRSLLDKAKHKTLIVHKADLELELELAFNVAITKIEGEAWTHIRKGKKATGYNYEMTFGWNGSVSGGTARQDVHGTLEYELTVDDDEPSYVFNCVQDVPFKKQVQSALLGFINQQCQVFVKELSDKGGGGKGWQAAPTESNVQVGQYKKYTDGVDGVAKSVEVAASLGAVGGGKQKKLHTDVKTL</sequence>
<feature type="compositionally biased region" description="Basic and acidic residues" evidence="2">
    <location>
        <begin position="1"/>
        <end position="10"/>
    </location>
</feature>
<evidence type="ECO:0000256" key="1">
    <source>
        <dbReference type="ARBA" id="ARBA00006817"/>
    </source>
</evidence>
<dbReference type="EMBL" id="LGRX02034420">
    <property type="protein sequence ID" value="KAK3237856.1"/>
    <property type="molecule type" value="Genomic_DNA"/>
</dbReference>
<dbReference type="InterPro" id="IPR036338">
    <property type="entry name" value="Aha1"/>
</dbReference>
<dbReference type="SMART" id="SM01000">
    <property type="entry name" value="Aha1_N"/>
    <property type="match status" value="1"/>
</dbReference>
<dbReference type="Pfam" id="PF09229">
    <property type="entry name" value="Aha1_N"/>
    <property type="match status" value="1"/>
</dbReference>
<keyword evidence="5" id="KW-1185">Reference proteome</keyword>
<reference evidence="4 5" key="1">
    <citation type="journal article" date="2015" name="Genome Biol. Evol.">
        <title>Comparative Genomics of a Bacterivorous Green Alga Reveals Evolutionary Causalities and Consequences of Phago-Mixotrophic Mode of Nutrition.</title>
        <authorList>
            <person name="Burns J.A."/>
            <person name="Paasch A."/>
            <person name="Narechania A."/>
            <person name="Kim E."/>
        </authorList>
    </citation>
    <scope>NUCLEOTIDE SEQUENCE [LARGE SCALE GENOMIC DNA]</scope>
    <source>
        <strain evidence="4 5">PLY_AMNH</strain>
    </source>
</reference>
<proteinExistence type="inferred from homology"/>
<dbReference type="AlphaFoldDB" id="A0AAE0BJT6"/>
<evidence type="ECO:0000256" key="2">
    <source>
        <dbReference type="SAM" id="MobiDB-lite"/>
    </source>
</evidence>
<dbReference type="PANTHER" id="PTHR13009">
    <property type="entry name" value="HEAT SHOCK PROTEIN 90 HSP90 CO-CHAPERONE AHA-1"/>
    <property type="match status" value="1"/>
</dbReference>
<dbReference type="GO" id="GO:0051087">
    <property type="term" value="F:protein-folding chaperone binding"/>
    <property type="evidence" value="ECO:0007669"/>
    <property type="project" value="InterPro"/>
</dbReference>
<name>A0AAE0BJT6_9CHLO</name>
<dbReference type="GO" id="GO:0005829">
    <property type="term" value="C:cytosol"/>
    <property type="evidence" value="ECO:0007669"/>
    <property type="project" value="TreeGrafter"/>
</dbReference>
<comment type="similarity">
    <text evidence="1">Belongs to the AHA1 family.</text>
</comment>
<dbReference type="InterPro" id="IPR015310">
    <property type="entry name" value="AHSA1-like_N"/>
</dbReference>
<comment type="caution">
    <text evidence="4">The sequence shown here is derived from an EMBL/GenBank/DDBJ whole genome shotgun (WGS) entry which is preliminary data.</text>
</comment>
<dbReference type="Gene3D" id="3.15.10.20">
    <property type="entry name" value="Activator of Hsp90 ATPase Aha1, N-terminal domain"/>
    <property type="match status" value="1"/>
</dbReference>
<organism evidence="4 5">
    <name type="scientific">Cymbomonas tetramitiformis</name>
    <dbReference type="NCBI Taxonomy" id="36881"/>
    <lineage>
        <taxon>Eukaryota</taxon>
        <taxon>Viridiplantae</taxon>
        <taxon>Chlorophyta</taxon>
        <taxon>Pyramimonadophyceae</taxon>
        <taxon>Pyramimonadales</taxon>
        <taxon>Pyramimonadaceae</taxon>
        <taxon>Cymbomonas</taxon>
    </lineage>
</organism>
<evidence type="ECO:0000313" key="4">
    <source>
        <dbReference type="EMBL" id="KAK3237856.1"/>
    </source>
</evidence>
<evidence type="ECO:0000313" key="5">
    <source>
        <dbReference type="Proteomes" id="UP001190700"/>
    </source>
</evidence>
<gene>
    <name evidence="4" type="ORF">CYMTET_52101</name>
</gene>
<feature type="domain" description="Activator of Hsp90 ATPase AHSA1-like N-terminal" evidence="3">
    <location>
        <begin position="57"/>
        <end position="193"/>
    </location>
</feature>
<evidence type="ECO:0000259" key="3">
    <source>
        <dbReference type="SMART" id="SM01000"/>
    </source>
</evidence>
<protein>
    <recommendedName>
        <fullName evidence="3">Activator of Hsp90 ATPase AHSA1-like N-terminal domain-containing protein</fullName>
    </recommendedName>
</protein>
<dbReference type="Proteomes" id="UP001190700">
    <property type="component" value="Unassembled WGS sequence"/>
</dbReference>
<dbReference type="SUPFAM" id="SSF103111">
    <property type="entry name" value="Activator of Hsp90 ATPase, Aha1"/>
    <property type="match status" value="1"/>
</dbReference>
<dbReference type="PANTHER" id="PTHR13009:SF22">
    <property type="entry name" value="LD43819P"/>
    <property type="match status" value="1"/>
</dbReference>
<accession>A0AAE0BJT6</accession>
<dbReference type="GO" id="GO:0006457">
    <property type="term" value="P:protein folding"/>
    <property type="evidence" value="ECO:0007669"/>
    <property type="project" value="TreeGrafter"/>
</dbReference>